<dbReference type="EMBL" id="JBJUIK010000017">
    <property type="protein sequence ID" value="KAL3498627.1"/>
    <property type="molecule type" value="Genomic_DNA"/>
</dbReference>
<evidence type="ECO:0008006" key="4">
    <source>
        <dbReference type="Google" id="ProtNLM"/>
    </source>
</evidence>
<reference evidence="2 3" key="1">
    <citation type="submission" date="2024-11" db="EMBL/GenBank/DDBJ databases">
        <title>A near-complete genome assembly of Cinchona calisaya.</title>
        <authorList>
            <person name="Lian D.C."/>
            <person name="Zhao X.W."/>
            <person name="Wei L."/>
        </authorList>
    </citation>
    <scope>NUCLEOTIDE SEQUENCE [LARGE SCALE GENOMIC DNA]</scope>
    <source>
        <tissue evidence="2">Nenye</tissue>
    </source>
</reference>
<evidence type="ECO:0000256" key="1">
    <source>
        <dbReference type="SAM" id="MobiDB-lite"/>
    </source>
</evidence>
<organism evidence="2 3">
    <name type="scientific">Cinchona calisaya</name>
    <dbReference type="NCBI Taxonomy" id="153742"/>
    <lineage>
        <taxon>Eukaryota</taxon>
        <taxon>Viridiplantae</taxon>
        <taxon>Streptophyta</taxon>
        <taxon>Embryophyta</taxon>
        <taxon>Tracheophyta</taxon>
        <taxon>Spermatophyta</taxon>
        <taxon>Magnoliopsida</taxon>
        <taxon>eudicotyledons</taxon>
        <taxon>Gunneridae</taxon>
        <taxon>Pentapetalae</taxon>
        <taxon>asterids</taxon>
        <taxon>lamiids</taxon>
        <taxon>Gentianales</taxon>
        <taxon>Rubiaceae</taxon>
        <taxon>Cinchonoideae</taxon>
        <taxon>Cinchoneae</taxon>
        <taxon>Cinchona</taxon>
    </lineage>
</organism>
<proteinExistence type="predicted"/>
<evidence type="ECO:0000313" key="3">
    <source>
        <dbReference type="Proteomes" id="UP001630127"/>
    </source>
</evidence>
<gene>
    <name evidence="2" type="ORF">ACH5RR_041359</name>
</gene>
<evidence type="ECO:0000313" key="2">
    <source>
        <dbReference type="EMBL" id="KAL3498627.1"/>
    </source>
</evidence>
<accession>A0ABD2XTI4</accession>
<protein>
    <recommendedName>
        <fullName evidence="4">Obg domain-containing protein</fullName>
    </recommendedName>
</protein>
<comment type="caution">
    <text evidence="2">The sequence shown here is derived from an EMBL/GenBank/DDBJ whole genome shotgun (WGS) entry which is preliminary data.</text>
</comment>
<dbReference type="AlphaFoldDB" id="A0ABD2XTI4"/>
<feature type="region of interest" description="Disordered" evidence="1">
    <location>
        <begin position="1"/>
        <end position="25"/>
    </location>
</feature>
<dbReference type="Proteomes" id="UP001630127">
    <property type="component" value="Unassembled WGS sequence"/>
</dbReference>
<keyword evidence="3" id="KW-1185">Reference proteome</keyword>
<sequence>MRSCSSGISRRGFHGGDGFGHGARFGASRTIDKEGVVGIGGGGDSDLVMVKVNQTPLQHQKGQRKEEITNAV</sequence>
<name>A0ABD2XTI4_9GENT</name>